<evidence type="ECO:0000313" key="6">
    <source>
        <dbReference type="Proteomes" id="UP000694920"/>
    </source>
</evidence>
<dbReference type="AlphaFoldDB" id="A0AAJ7RLZ3"/>
<evidence type="ECO:0000256" key="3">
    <source>
        <dbReference type="ARBA" id="ARBA00022827"/>
    </source>
</evidence>
<dbReference type="GeneID" id="112494652"/>
<dbReference type="GO" id="GO:0050660">
    <property type="term" value="F:flavin adenine dinucleotide binding"/>
    <property type="evidence" value="ECO:0007669"/>
    <property type="project" value="InterPro"/>
</dbReference>
<keyword evidence="4 5" id="KW-0560">Oxidoreductase</keyword>
<dbReference type="Pfam" id="PF00743">
    <property type="entry name" value="FMO-like"/>
    <property type="match status" value="1"/>
</dbReference>
<comment type="similarity">
    <text evidence="1 5">Belongs to the FMO family.</text>
</comment>
<dbReference type="GO" id="GO:0004499">
    <property type="term" value="F:N,N-dimethylaniline monooxygenase activity"/>
    <property type="evidence" value="ECO:0007669"/>
    <property type="project" value="InterPro"/>
</dbReference>
<accession>A0AAJ7RLZ3</accession>
<dbReference type="InterPro" id="IPR036188">
    <property type="entry name" value="FAD/NAD-bd_sf"/>
</dbReference>
<keyword evidence="6" id="KW-1185">Reference proteome</keyword>
<evidence type="ECO:0000313" key="7">
    <source>
        <dbReference type="RefSeq" id="XP_024942945.1"/>
    </source>
</evidence>
<gene>
    <name evidence="7" type="primary">LOC112494652</name>
</gene>
<sequence>MRVAIIGAGAAGLAALRHCVNVENNDFENPEQSAKLITVICYEKSDQIGGTWVYTPETGVDNYGIPIHSSMYNSLRRGFYPKANCNRMNSDCRILKIIKKCLIL</sequence>
<dbReference type="InterPro" id="IPR020946">
    <property type="entry name" value="Flavin_mOase-like"/>
</dbReference>
<dbReference type="GO" id="GO:0050661">
    <property type="term" value="F:NADP binding"/>
    <property type="evidence" value="ECO:0007669"/>
    <property type="project" value="InterPro"/>
</dbReference>
<dbReference type="SUPFAM" id="SSF51905">
    <property type="entry name" value="FAD/NAD(P)-binding domain"/>
    <property type="match status" value="1"/>
</dbReference>
<dbReference type="PANTHER" id="PTHR23023">
    <property type="entry name" value="DIMETHYLANILINE MONOOXYGENASE"/>
    <property type="match status" value="1"/>
</dbReference>
<reference evidence="7" key="1">
    <citation type="submission" date="2025-08" db="UniProtKB">
        <authorList>
            <consortium name="RefSeq"/>
        </authorList>
    </citation>
    <scope>IDENTIFICATION</scope>
</reference>
<keyword evidence="3 5" id="KW-0274">FAD</keyword>
<dbReference type="EC" id="1.-.-.-" evidence="5"/>
<dbReference type="RefSeq" id="XP_024942945.1">
    <property type="nucleotide sequence ID" value="XM_025087177.1"/>
</dbReference>
<dbReference type="Gene3D" id="3.50.50.60">
    <property type="entry name" value="FAD/NAD(P)-binding domain"/>
    <property type="match status" value="1"/>
</dbReference>
<evidence type="ECO:0000256" key="1">
    <source>
        <dbReference type="ARBA" id="ARBA00009183"/>
    </source>
</evidence>
<keyword evidence="5" id="KW-0503">Monooxygenase</keyword>
<evidence type="ECO:0000256" key="2">
    <source>
        <dbReference type="ARBA" id="ARBA00022630"/>
    </source>
</evidence>
<proteinExistence type="inferred from homology"/>
<keyword evidence="2 5" id="KW-0285">Flavoprotein</keyword>
<comment type="cofactor">
    <cofactor evidence="5">
        <name>FAD</name>
        <dbReference type="ChEBI" id="CHEBI:57692"/>
    </cofactor>
</comment>
<evidence type="ECO:0000256" key="4">
    <source>
        <dbReference type="ARBA" id="ARBA00023002"/>
    </source>
</evidence>
<organism evidence="6 7">
    <name type="scientific">Cephus cinctus</name>
    <name type="common">Wheat stem sawfly</name>
    <dbReference type="NCBI Taxonomy" id="211228"/>
    <lineage>
        <taxon>Eukaryota</taxon>
        <taxon>Metazoa</taxon>
        <taxon>Ecdysozoa</taxon>
        <taxon>Arthropoda</taxon>
        <taxon>Hexapoda</taxon>
        <taxon>Insecta</taxon>
        <taxon>Pterygota</taxon>
        <taxon>Neoptera</taxon>
        <taxon>Endopterygota</taxon>
        <taxon>Hymenoptera</taxon>
        <taxon>Cephoidea</taxon>
        <taxon>Cephidae</taxon>
        <taxon>Cephus</taxon>
    </lineage>
</organism>
<dbReference type="Proteomes" id="UP000694920">
    <property type="component" value="Unplaced"/>
</dbReference>
<evidence type="ECO:0000256" key="5">
    <source>
        <dbReference type="RuleBase" id="RU361177"/>
    </source>
</evidence>
<dbReference type="KEGG" id="ccin:112494652"/>
<name>A0AAJ7RLZ3_CEPCN</name>
<protein>
    <recommendedName>
        <fullName evidence="5">Flavin-containing monooxygenase</fullName>
        <ecNumber evidence="5">1.-.-.-</ecNumber>
    </recommendedName>
</protein>
<dbReference type="InterPro" id="IPR050346">
    <property type="entry name" value="FMO-like"/>
</dbReference>